<dbReference type="InParanoid" id="A0A0G4FHE0"/>
<dbReference type="PhylomeDB" id="A0A0G4FHE0"/>
<dbReference type="EMBL" id="CDMY01000437">
    <property type="protein sequence ID" value="CEM12843.1"/>
    <property type="molecule type" value="Genomic_DNA"/>
</dbReference>
<evidence type="ECO:0000256" key="1">
    <source>
        <dbReference type="SAM" id="MobiDB-lite"/>
    </source>
</evidence>
<feature type="compositionally biased region" description="Low complexity" evidence="1">
    <location>
        <begin position="163"/>
        <end position="176"/>
    </location>
</feature>
<protein>
    <submittedName>
        <fullName evidence="2">Uncharacterized protein</fullName>
    </submittedName>
</protein>
<feature type="compositionally biased region" description="Basic and acidic residues" evidence="1">
    <location>
        <begin position="14"/>
        <end position="23"/>
    </location>
</feature>
<feature type="compositionally biased region" description="Gly residues" evidence="1">
    <location>
        <begin position="151"/>
        <end position="162"/>
    </location>
</feature>
<feature type="region of interest" description="Disordered" evidence="1">
    <location>
        <begin position="108"/>
        <end position="188"/>
    </location>
</feature>
<name>A0A0G4FHE0_VITBC</name>
<organism evidence="2 3">
    <name type="scientific">Vitrella brassicaformis (strain CCMP3155)</name>
    <dbReference type="NCBI Taxonomy" id="1169540"/>
    <lineage>
        <taxon>Eukaryota</taxon>
        <taxon>Sar</taxon>
        <taxon>Alveolata</taxon>
        <taxon>Colpodellida</taxon>
        <taxon>Vitrellaceae</taxon>
        <taxon>Vitrella</taxon>
    </lineage>
</organism>
<keyword evidence="3" id="KW-1185">Reference proteome</keyword>
<dbReference type="Proteomes" id="UP000041254">
    <property type="component" value="Unassembled WGS sequence"/>
</dbReference>
<accession>A0A0G4FHE0</accession>
<feature type="region of interest" description="Disordered" evidence="1">
    <location>
        <begin position="1"/>
        <end position="23"/>
    </location>
</feature>
<feature type="compositionally biased region" description="Basic and acidic residues" evidence="1">
    <location>
        <begin position="113"/>
        <end position="124"/>
    </location>
</feature>
<reference evidence="2 3" key="1">
    <citation type="submission" date="2014-11" db="EMBL/GenBank/DDBJ databases">
        <authorList>
            <person name="Zhu J."/>
            <person name="Qi W."/>
            <person name="Song R."/>
        </authorList>
    </citation>
    <scope>NUCLEOTIDE SEQUENCE [LARGE SCALE GENOMIC DNA]</scope>
</reference>
<gene>
    <name evidence="2" type="ORF">Vbra_4448</name>
</gene>
<proteinExistence type="predicted"/>
<sequence>MDSSHDAPAPSRGGRGDVSDDSLRDVIDQIQSIACEMAAPVRRARELIQRNQHNDTQVCASAAGRRLLGLLTNLTDAHSALSNELTQTPANHNKRRMDVDGGAAQWRAGDAVGPKETDSNKQHSNEVPAEDGGAKKRRRVDISHTADAAGGHSGGGSVGAGGAAADSQQQQGGATSLSADMTAPNQQQQQQHPVWYVLAHRGSDFLLRDVLRLRKTCKWARQLFGAPQLRQRLSHELSTQAGLRRTANGQQLLTFDDQQMGEGDLLAALCVTEAGGWSEMSEAVELAGQCGNCQLPVSLTASDLHQYPNKTAYLAAPRVLAQLKMVGPHIDFGDNTTFELFRYGNALRAIKDQGGFAINTNQTLPAHHPIQQHRQQHDPPVRSNISYDPPEGWVSLAARVSSSVSSFVKSIVIGHFWGTHQLNSTSQGINRHADNSRLITLLPTQSPHTPVEGCTSTTASRRSTDGMTYRHLVLTDAGHPFFAWITVMYRPNFNTVMVEVYTTEPAVSGGGGAFKGRFPETTRLARVVLGPVISAMIFDQ</sequence>
<dbReference type="AlphaFoldDB" id="A0A0G4FHE0"/>
<evidence type="ECO:0000313" key="2">
    <source>
        <dbReference type="EMBL" id="CEM12843.1"/>
    </source>
</evidence>
<evidence type="ECO:0000313" key="3">
    <source>
        <dbReference type="Proteomes" id="UP000041254"/>
    </source>
</evidence>
<dbReference type="VEuPathDB" id="CryptoDB:Vbra_4448"/>